<feature type="compositionally biased region" description="Polar residues" evidence="1">
    <location>
        <begin position="1"/>
        <end position="15"/>
    </location>
</feature>
<evidence type="ECO:0000313" key="3">
    <source>
        <dbReference type="Proteomes" id="UP000001312"/>
    </source>
</evidence>
<reference evidence="3" key="1">
    <citation type="journal article" date="2011" name="PLoS Genet.">
        <title>Genomic analysis of the necrotrophic fungal pathogens Sclerotinia sclerotiorum and Botrytis cinerea.</title>
        <authorList>
            <person name="Amselem J."/>
            <person name="Cuomo C.A."/>
            <person name="van Kan J.A."/>
            <person name="Viaud M."/>
            <person name="Benito E.P."/>
            <person name="Couloux A."/>
            <person name="Coutinho P.M."/>
            <person name="de Vries R.P."/>
            <person name="Dyer P.S."/>
            <person name="Fillinger S."/>
            <person name="Fournier E."/>
            <person name="Gout L."/>
            <person name="Hahn M."/>
            <person name="Kohn L."/>
            <person name="Lapalu N."/>
            <person name="Plummer K.M."/>
            <person name="Pradier J.M."/>
            <person name="Quevillon E."/>
            <person name="Sharon A."/>
            <person name="Simon A."/>
            <person name="ten Have A."/>
            <person name="Tudzynski B."/>
            <person name="Tudzynski P."/>
            <person name="Wincker P."/>
            <person name="Andrew M."/>
            <person name="Anthouard V."/>
            <person name="Beever R.E."/>
            <person name="Beffa R."/>
            <person name="Benoit I."/>
            <person name="Bouzid O."/>
            <person name="Brault B."/>
            <person name="Chen Z."/>
            <person name="Choquer M."/>
            <person name="Collemare J."/>
            <person name="Cotton P."/>
            <person name="Danchin E.G."/>
            <person name="Da Silva C."/>
            <person name="Gautier A."/>
            <person name="Giraud C."/>
            <person name="Giraud T."/>
            <person name="Gonzalez C."/>
            <person name="Grossetete S."/>
            <person name="Guldener U."/>
            <person name="Henrissat B."/>
            <person name="Howlett B.J."/>
            <person name="Kodira C."/>
            <person name="Kretschmer M."/>
            <person name="Lappartient A."/>
            <person name="Leroch M."/>
            <person name="Levis C."/>
            <person name="Mauceli E."/>
            <person name="Neuveglise C."/>
            <person name="Oeser B."/>
            <person name="Pearson M."/>
            <person name="Poulain J."/>
            <person name="Poussereau N."/>
            <person name="Quesneville H."/>
            <person name="Rascle C."/>
            <person name="Schumacher J."/>
            <person name="Segurens B."/>
            <person name="Sexton A."/>
            <person name="Silva E."/>
            <person name="Sirven C."/>
            <person name="Soanes D.M."/>
            <person name="Talbot N.J."/>
            <person name="Templeton M."/>
            <person name="Yandava C."/>
            <person name="Yarden O."/>
            <person name="Zeng Q."/>
            <person name="Rollins J.A."/>
            <person name="Lebrun M.H."/>
            <person name="Dickman M."/>
        </authorList>
    </citation>
    <scope>NUCLEOTIDE SEQUENCE [LARGE SCALE GENOMIC DNA]</scope>
    <source>
        <strain evidence="3">ATCC 18683 / 1980 / Ss-1</strain>
    </source>
</reference>
<sequence length="119" mass="14044">MYISTQYQVKDTSNRASRRKRSIQRASNTFDNKKYNFDHNREEEERRHIPQIVANMGGRQASENNISQEEKSNICCTGYSMSNQYLSSYIFSWILEHKFLSPFPPWLYIATALGSYWVS</sequence>
<evidence type="ECO:0000256" key="1">
    <source>
        <dbReference type="SAM" id="MobiDB-lite"/>
    </source>
</evidence>
<organism evidence="2 3">
    <name type="scientific">Sclerotinia sclerotiorum (strain ATCC 18683 / 1980 / Ss-1)</name>
    <name type="common">White mold</name>
    <name type="synonym">Whetzelinia sclerotiorum</name>
    <dbReference type="NCBI Taxonomy" id="665079"/>
    <lineage>
        <taxon>Eukaryota</taxon>
        <taxon>Fungi</taxon>
        <taxon>Dikarya</taxon>
        <taxon>Ascomycota</taxon>
        <taxon>Pezizomycotina</taxon>
        <taxon>Leotiomycetes</taxon>
        <taxon>Helotiales</taxon>
        <taxon>Sclerotiniaceae</taxon>
        <taxon>Sclerotinia</taxon>
    </lineage>
</organism>
<evidence type="ECO:0000313" key="2">
    <source>
        <dbReference type="EMBL" id="EDO04094.1"/>
    </source>
</evidence>
<dbReference type="AlphaFoldDB" id="A7EMM8"/>
<keyword evidence="3" id="KW-1185">Reference proteome</keyword>
<feature type="region of interest" description="Disordered" evidence="1">
    <location>
        <begin position="1"/>
        <end position="34"/>
    </location>
</feature>
<proteinExistence type="predicted"/>
<dbReference type="InParanoid" id="A7EMM8"/>
<protein>
    <submittedName>
        <fullName evidence="2">Uncharacterized protein</fullName>
    </submittedName>
</protein>
<dbReference type="KEGG" id="ssl:SS1G_06577"/>
<dbReference type="RefSeq" id="XP_001592336.1">
    <property type="nucleotide sequence ID" value="XM_001592286.1"/>
</dbReference>
<dbReference type="GeneID" id="5488707"/>
<dbReference type="Proteomes" id="UP000001312">
    <property type="component" value="Unassembled WGS sequence"/>
</dbReference>
<accession>A7EMM8</accession>
<gene>
    <name evidence="2" type="ORF">SS1G_06577</name>
</gene>
<dbReference type="EMBL" id="CH476628">
    <property type="protein sequence ID" value="EDO04094.1"/>
    <property type="molecule type" value="Genomic_DNA"/>
</dbReference>
<name>A7EMM8_SCLS1</name>